<dbReference type="Proteomes" id="UP000036403">
    <property type="component" value="Unassembled WGS sequence"/>
</dbReference>
<feature type="region of interest" description="Disordered" evidence="1">
    <location>
        <begin position="35"/>
        <end position="64"/>
    </location>
</feature>
<protein>
    <submittedName>
        <fullName evidence="2">Jerky-like protein</fullName>
    </submittedName>
</protein>
<dbReference type="AlphaFoldDB" id="A0A0J7KKV6"/>
<name>A0A0J7KKV6_LASNI</name>
<feature type="compositionally biased region" description="Acidic residues" evidence="1">
    <location>
        <begin position="129"/>
        <end position="140"/>
    </location>
</feature>
<feature type="region of interest" description="Disordered" evidence="1">
    <location>
        <begin position="1"/>
        <end position="23"/>
    </location>
</feature>
<comment type="caution">
    <text evidence="2">The sequence shown here is derived from an EMBL/GenBank/DDBJ whole genome shotgun (WGS) entry which is preliminary data.</text>
</comment>
<evidence type="ECO:0000256" key="1">
    <source>
        <dbReference type="SAM" id="MobiDB-lite"/>
    </source>
</evidence>
<feature type="region of interest" description="Disordered" evidence="1">
    <location>
        <begin position="86"/>
        <end position="140"/>
    </location>
</feature>
<evidence type="ECO:0000313" key="3">
    <source>
        <dbReference type="Proteomes" id="UP000036403"/>
    </source>
</evidence>
<dbReference type="OrthoDB" id="8187571at2759"/>
<dbReference type="PaxDb" id="67767-A0A0J7KKV6"/>
<sequence length="140" mass="15880">MQVKQLPKASGSAVQNREPPTLIENAVLPEPIYSPEMIRPFPKAPPRKEGSRGRRKGRSRILTESPKKIAIEAAYVERQKRLEKSGLRKIKTFQQGQQKPKAKRAKISNKNSSPKDTEEKSYCSFNDNTDLELTDEDDVC</sequence>
<reference evidence="2 3" key="1">
    <citation type="submission" date="2015-04" db="EMBL/GenBank/DDBJ databases">
        <title>Lasius niger genome sequencing.</title>
        <authorList>
            <person name="Konorov E.A."/>
            <person name="Nikitin M.A."/>
            <person name="Kirill M.V."/>
            <person name="Chang P."/>
        </authorList>
    </citation>
    <scope>NUCLEOTIDE SEQUENCE [LARGE SCALE GENOMIC DNA]</scope>
    <source>
        <tissue evidence="2">Whole</tissue>
    </source>
</reference>
<gene>
    <name evidence="2" type="ORF">RF55_9146</name>
</gene>
<dbReference type="EMBL" id="LBMM01005990">
    <property type="protein sequence ID" value="KMQ91038.1"/>
    <property type="molecule type" value="Genomic_DNA"/>
</dbReference>
<proteinExistence type="predicted"/>
<evidence type="ECO:0000313" key="2">
    <source>
        <dbReference type="EMBL" id="KMQ91038.1"/>
    </source>
</evidence>
<keyword evidence="3" id="KW-1185">Reference proteome</keyword>
<organism evidence="2 3">
    <name type="scientific">Lasius niger</name>
    <name type="common">Black garden ant</name>
    <dbReference type="NCBI Taxonomy" id="67767"/>
    <lineage>
        <taxon>Eukaryota</taxon>
        <taxon>Metazoa</taxon>
        <taxon>Ecdysozoa</taxon>
        <taxon>Arthropoda</taxon>
        <taxon>Hexapoda</taxon>
        <taxon>Insecta</taxon>
        <taxon>Pterygota</taxon>
        <taxon>Neoptera</taxon>
        <taxon>Endopterygota</taxon>
        <taxon>Hymenoptera</taxon>
        <taxon>Apocrita</taxon>
        <taxon>Aculeata</taxon>
        <taxon>Formicoidea</taxon>
        <taxon>Formicidae</taxon>
        <taxon>Formicinae</taxon>
        <taxon>Lasius</taxon>
        <taxon>Lasius</taxon>
    </lineage>
</organism>
<accession>A0A0J7KKV6</accession>